<dbReference type="EC" id="2.4.1.1" evidence="9"/>
<dbReference type="PROSITE" id="PS00102">
    <property type="entry name" value="PHOSPHORYLASE"/>
    <property type="match status" value="1"/>
</dbReference>
<dbReference type="PANTHER" id="PTHR11468:SF3">
    <property type="entry name" value="GLYCOGEN PHOSPHORYLASE, LIVER FORM"/>
    <property type="match status" value="1"/>
</dbReference>
<sequence>MADIAHGKKGADMAIASAETPPVSWRPFAEDAAGADALRRRIMDKLLHNVGKPPTAASERDWFVATALAVRDAVVGPWLDSTRRAAETGAKQVHYLSLEFLTGRLLSDAMGNLGLTGAVQEALAAVGVDAERLQEQEPDPALGNGGLGRLAACFMESMATLGIPAVGYGIRYEHGLFRQAFEDGEQIELPDDWLALGNPWEFARPEVAYTVGFGGEVRISEDAEGRARRVWEPAETLSAVAYDMPVIGGGGRHAATLRLWSARAGSPLHLEEFNRGDHVGALRDRVRLEAISRVLYPGDESPEGRELRLRQQFFFVTASLQDMLHRHLGLFGDARTLPDKAAVQLNDTHPALAVAELMRLLVDVHGMGWDEAWRTTVATVSYTNHTLMPEALETWPVPLMERLLPRHMEIIYRLNATHLEQVRERGLGDDAALAAASLIDEGHGRRVRMGHLAFVGSHAVNGVSALHTGLLGKTVFGDLDAVYPGRISNKTNGVTFRRWLHRANPGLTRLLVDALGPHVLRDGEALAGLAKHADDRGFQAAFAAQRRARKEALARFIADRAGVAVDPEALLDVQVKRIHEYKRQLLNILHAVATWHAVRDEPGRDWVPRVKLLAGKAAPGYRMAKHIIRLAHDVARTVNADPAVAGRLKLVFPPNYGVSLAELIIPAADLSEQISTAGMEASGTGNMKLALNGALTIGTLDGANVEIRQRVGAENFFLFGLTTEEVEARRARGLAAHDAVSASPTLARVLEDVGSGAFSPGDPHRYRGLVDALVERDPFMVAVDFDGYCAQQEAVDALWRDPARWWRMAVMNTAGVGWFSSDRTVAEYAAGIWRVPAGGA</sequence>
<evidence type="ECO:0000256" key="6">
    <source>
        <dbReference type="ARBA" id="ARBA00022898"/>
    </source>
</evidence>
<comment type="cofactor">
    <cofactor evidence="2 9">
        <name>pyridoxal 5'-phosphate</name>
        <dbReference type="ChEBI" id="CHEBI:597326"/>
    </cofactor>
</comment>
<keyword evidence="5 9" id="KW-0808">Transferase</keyword>
<evidence type="ECO:0000256" key="5">
    <source>
        <dbReference type="ARBA" id="ARBA00022679"/>
    </source>
</evidence>
<accession>A0ABN1FMW1</accession>
<dbReference type="InterPro" id="IPR011833">
    <property type="entry name" value="Glycg_phsphrylas"/>
</dbReference>
<evidence type="ECO:0000256" key="7">
    <source>
        <dbReference type="ARBA" id="ARBA00023277"/>
    </source>
</evidence>
<dbReference type="NCBIfam" id="TIGR02093">
    <property type="entry name" value="P_ylase"/>
    <property type="match status" value="1"/>
</dbReference>
<evidence type="ECO:0000256" key="3">
    <source>
        <dbReference type="ARBA" id="ARBA00006047"/>
    </source>
</evidence>
<comment type="caution">
    <text evidence="10">The sequence shown here is derived from an EMBL/GenBank/DDBJ whole genome shotgun (WGS) entry which is preliminary data.</text>
</comment>
<keyword evidence="4 9" id="KW-0328">Glycosyltransferase</keyword>
<dbReference type="InterPro" id="IPR035090">
    <property type="entry name" value="Pyridoxal_P_attach_site"/>
</dbReference>
<comment type="similarity">
    <text evidence="3 9">Belongs to the glycogen phosphorylase family.</text>
</comment>
<evidence type="ECO:0000256" key="1">
    <source>
        <dbReference type="ARBA" id="ARBA00001275"/>
    </source>
</evidence>
<reference evidence="10 11" key="1">
    <citation type="journal article" date="2019" name="Int. J. Syst. Evol. Microbiol.">
        <title>The Global Catalogue of Microorganisms (GCM) 10K type strain sequencing project: providing services to taxonomists for standard genome sequencing and annotation.</title>
        <authorList>
            <consortium name="The Broad Institute Genomics Platform"/>
            <consortium name="The Broad Institute Genome Sequencing Center for Infectious Disease"/>
            <person name="Wu L."/>
            <person name="Ma J."/>
        </authorList>
    </citation>
    <scope>NUCLEOTIDE SEQUENCE [LARGE SCALE GENOMIC DNA]</scope>
    <source>
        <strain evidence="10 11">JCM 9933</strain>
    </source>
</reference>
<keyword evidence="6 9" id="KW-0663">Pyridoxal phosphate</keyword>
<evidence type="ECO:0000256" key="2">
    <source>
        <dbReference type="ARBA" id="ARBA00001933"/>
    </source>
</evidence>
<keyword evidence="11" id="KW-1185">Reference proteome</keyword>
<comment type="function">
    <text evidence="9">Allosteric enzyme that catalyzes the rate-limiting step in glycogen catabolism, the phosphorolytic cleavage of glycogen to produce glucose-1-phosphate, and plays a central role in maintaining cellular and organismal glucose homeostasis.</text>
</comment>
<evidence type="ECO:0000313" key="11">
    <source>
        <dbReference type="Proteomes" id="UP001501588"/>
    </source>
</evidence>
<dbReference type="RefSeq" id="WP_343896719.1">
    <property type="nucleotide sequence ID" value="NZ_BAAAFZ010000055.1"/>
</dbReference>
<dbReference type="PIRSF" id="PIRSF000460">
    <property type="entry name" value="Pprylas_GlgP"/>
    <property type="match status" value="1"/>
</dbReference>
<evidence type="ECO:0000256" key="4">
    <source>
        <dbReference type="ARBA" id="ARBA00022676"/>
    </source>
</evidence>
<dbReference type="SUPFAM" id="SSF53756">
    <property type="entry name" value="UDP-Glycosyltransferase/glycogen phosphorylase"/>
    <property type="match status" value="1"/>
</dbReference>
<protein>
    <recommendedName>
        <fullName evidence="9">Alpha-1,4 glucan phosphorylase</fullName>
        <ecNumber evidence="9">2.4.1.1</ecNumber>
    </recommendedName>
</protein>
<dbReference type="InterPro" id="IPR000811">
    <property type="entry name" value="Glyco_trans_35"/>
</dbReference>
<dbReference type="EMBL" id="BAAAFZ010000055">
    <property type="protein sequence ID" value="GAA0594036.1"/>
    <property type="molecule type" value="Genomic_DNA"/>
</dbReference>
<evidence type="ECO:0000256" key="9">
    <source>
        <dbReference type="RuleBase" id="RU000587"/>
    </source>
</evidence>
<organism evidence="10 11">
    <name type="scientific">Craurococcus roseus</name>
    <dbReference type="NCBI Taxonomy" id="77585"/>
    <lineage>
        <taxon>Bacteria</taxon>
        <taxon>Pseudomonadati</taxon>
        <taxon>Pseudomonadota</taxon>
        <taxon>Alphaproteobacteria</taxon>
        <taxon>Acetobacterales</taxon>
        <taxon>Acetobacteraceae</taxon>
        <taxon>Craurococcus</taxon>
    </lineage>
</organism>
<dbReference type="PANTHER" id="PTHR11468">
    <property type="entry name" value="GLYCOGEN PHOSPHORYLASE"/>
    <property type="match status" value="1"/>
</dbReference>
<dbReference type="Gene3D" id="3.40.50.2000">
    <property type="entry name" value="Glycogen Phosphorylase B"/>
    <property type="match status" value="2"/>
</dbReference>
<dbReference type="CDD" id="cd04300">
    <property type="entry name" value="GT35_Glycogen_Phosphorylase"/>
    <property type="match status" value="1"/>
</dbReference>
<dbReference type="Pfam" id="PF00343">
    <property type="entry name" value="Phosphorylase"/>
    <property type="match status" value="1"/>
</dbReference>
<proteinExistence type="inferred from homology"/>
<comment type="catalytic activity">
    <reaction evidence="1 9">
        <text>[(1-&gt;4)-alpha-D-glucosyl](n) + phosphate = [(1-&gt;4)-alpha-D-glucosyl](n-1) + alpha-D-glucose 1-phosphate</text>
        <dbReference type="Rhea" id="RHEA:41732"/>
        <dbReference type="Rhea" id="RHEA-COMP:9584"/>
        <dbReference type="Rhea" id="RHEA-COMP:9586"/>
        <dbReference type="ChEBI" id="CHEBI:15444"/>
        <dbReference type="ChEBI" id="CHEBI:43474"/>
        <dbReference type="ChEBI" id="CHEBI:58601"/>
        <dbReference type="EC" id="2.4.1.1"/>
    </reaction>
</comment>
<gene>
    <name evidence="10" type="ORF">GCM10009416_35520</name>
</gene>
<evidence type="ECO:0000313" key="10">
    <source>
        <dbReference type="EMBL" id="GAA0594036.1"/>
    </source>
</evidence>
<evidence type="ECO:0000256" key="8">
    <source>
        <dbReference type="ARBA" id="ARBA00025174"/>
    </source>
</evidence>
<comment type="function">
    <text evidence="8">Phosphorylase is an important allosteric enzyme in carbohydrate metabolism. Enzymes from different sources differ in their regulatory mechanisms and in their natural substrates. However, all known phosphorylases share catalytic and structural properties.</text>
</comment>
<keyword evidence="7 9" id="KW-0119">Carbohydrate metabolism</keyword>
<name>A0ABN1FMW1_9PROT</name>
<dbReference type="Proteomes" id="UP001501588">
    <property type="component" value="Unassembled WGS sequence"/>
</dbReference>